<proteinExistence type="predicted"/>
<dbReference type="EMBL" id="JARBJD010000205">
    <property type="protein sequence ID" value="KAK2947293.1"/>
    <property type="molecule type" value="Genomic_DNA"/>
</dbReference>
<organism evidence="2 3">
    <name type="scientific">Blattamonas nauphoetae</name>
    <dbReference type="NCBI Taxonomy" id="2049346"/>
    <lineage>
        <taxon>Eukaryota</taxon>
        <taxon>Metamonada</taxon>
        <taxon>Preaxostyla</taxon>
        <taxon>Oxymonadida</taxon>
        <taxon>Blattamonas</taxon>
    </lineage>
</organism>
<evidence type="ECO:0000256" key="1">
    <source>
        <dbReference type="SAM" id="MobiDB-lite"/>
    </source>
</evidence>
<feature type="region of interest" description="Disordered" evidence="1">
    <location>
        <begin position="1"/>
        <end position="31"/>
    </location>
</feature>
<name>A0ABQ9X6R1_9EUKA</name>
<evidence type="ECO:0000313" key="2">
    <source>
        <dbReference type="EMBL" id="KAK2947293.1"/>
    </source>
</evidence>
<protein>
    <submittedName>
        <fullName evidence="2">Uncharacterized protein</fullName>
    </submittedName>
</protein>
<keyword evidence="3" id="KW-1185">Reference proteome</keyword>
<evidence type="ECO:0000313" key="3">
    <source>
        <dbReference type="Proteomes" id="UP001281761"/>
    </source>
</evidence>
<feature type="compositionally biased region" description="Basic residues" evidence="1">
    <location>
        <begin position="1"/>
        <end position="24"/>
    </location>
</feature>
<comment type="caution">
    <text evidence="2">The sequence shown here is derived from an EMBL/GenBank/DDBJ whole genome shotgun (WGS) entry which is preliminary data.</text>
</comment>
<sequence length="915" mass="105323">MPPKHRLGRKQKKTQPTPHQKHVQSSKLNKPIVHSTIQESIDVNGDSSRDSDLIQASTDAFTISASDRQYILISKRILQYELKRKRLNVRTMSEQTHLGDGEISLLTTVMSDWRLVLQDSITRKDLRQGCLSLFDQVNSGLKLDQIEVNHAIRFLNYAVTHIEHRILFFDELLEIILWNTKDDLTKLMSSLINLLSLSSDPLRTAVLSFFVVSLRISTKDFRIEVAPTGLLAKLFLVLKPHEIPLNDTTIEFHRHLTSIVDHFFFFVPTATIINHLGDQARAADIIEPTFRSICSYLQFLMDTPVSLPDHRSGFTFLLNMRLFSPFNINCLYHSSSPALRQCFGGIQEKMVNELDSLFGTASTRLVTRLLHSARNVENLVKFGRSEESDIPSWVMAFESLLGRVSEGKKISDFAVNAVKDFMSECPKAVKLYFWTDGTFCLTKNNIIPHHAATSLTTFTVFVRRLVSVVYRHFVWKRWFPSFINAVDPSKLPFTSDFTTLHTTLITLLDDHFSTIRDYEGKMTQTNELTDEIRSKLDELYLAFYKQTKDSIVRLSLHPFALDDDDDDTILDFLDRLFGSDCTHSKTRSFREEIRTEMDASELSSSPPPFILTSELVFELTDDEIINIVDRIVALLTSDSPLDDDTILRICVFCKRSFDGEYLPELFRKAGRSTEQYFHTLESLLSLHLNCSPQTPIDNLLSTRPTRHQPTFDEWDDVDLEKGLVLMRVLNLNALSLTSDSPQPNQLLLKYAIHCLPQMRNCSARNQLPQLERLISPSIDILCTYFIRPPPCSFNKAKEREIVFVDILKLCDERVIARCVSRTGFFSRLVADLLNHTFDASESLFCVIVEDRWDNLIRLDDMKTIRKTVPHFLEEGWQDALETVFVKKGFNSSYNNFRTRQMMQFFGTNLVEVEWD</sequence>
<gene>
    <name evidence="2" type="ORF">BLNAU_17769</name>
</gene>
<dbReference type="Proteomes" id="UP001281761">
    <property type="component" value="Unassembled WGS sequence"/>
</dbReference>
<reference evidence="2 3" key="1">
    <citation type="journal article" date="2022" name="bioRxiv">
        <title>Genomics of Preaxostyla Flagellates Illuminates Evolutionary Transitions and the Path Towards Mitochondrial Loss.</title>
        <authorList>
            <person name="Novak L.V.F."/>
            <person name="Treitli S.C."/>
            <person name="Pyrih J."/>
            <person name="Halakuc P."/>
            <person name="Pipaliya S.V."/>
            <person name="Vacek V."/>
            <person name="Brzon O."/>
            <person name="Soukal P."/>
            <person name="Eme L."/>
            <person name="Dacks J.B."/>
            <person name="Karnkowska A."/>
            <person name="Elias M."/>
            <person name="Hampl V."/>
        </authorList>
    </citation>
    <scope>NUCLEOTIDE SEQUENCE [LARGE SCALE GENOMIC DNA]</scope>
    <source>
        <strain evidence="2">NAU3</strain>
        <tissue evidence="2">Gut</tissue>
    </source>
</reference>
<accession>A0ABQ9X6R1</accession>